<evidence type="ECO:0000256" key="4">
    <source>
        <dbReference type="ARBA" id="ARBA00023163"/>
    </source>
</evidence>
<dbReference type="PROSITE" id="PS50931">
    <property type="entry name" value="HTH_LYSR"/>
    <property type="match status" value="1"/>
</dbReference>
<evidence type="ECO:0000313" key="6">
    <source>
        <dbReference type="EMBL" id="KZB83371.1"/>
    </source>
</evidence>
<proteinExistence type="inferred from homology"/>
<dbReference type="Proteomes" id="UP000076321">
    <property type="component" value="Unassembled WGS sequence"/>
</dbReference>
<comment type="similarity">
    <text evidence="1">Belongs to the LysR transcriptional regulatory family.</text>
</comment>
<name>A0A154MFU6_9PSEU</name>
<dbReference type="InterPro" id="IPR036388">
    <property type="entry name" value="WH-like_DNA-bd_sf"/>
</dbReference>
<dbReference type="PANTHER" id="PTHR30346:SF30">
    <property type="entry name" value="SMALL NEUTRAL PROTEASE REGULATORY PROTEIN"/>
    <property type="match status" value="1"/>
</dbReference>
<dbReference type="AlphaFoldDB" id="A0A154MFU6"/>
<dbReference type="GO" id="GO:0003700">
    <property type="term" value="F:DNA-binding transcription factor activity"/>
    <property type="evidence" value="ECO:0007669"/>
    <property type="project" value="InterPro"/>
</dbReference>
<dbReference type="Pfam" id="PF03466">
    <property type="entry name" value="LysR_substrate"/>
    <property type="match status" value="1"/>
</dbReference>
<dbReference type="EMBL" id="LQCI01000023">
    <property type="protein sequence ID" value="KZB83371.1"/>
    <property type="molecule type" value="Genomic_DNA"/>
</dbReference>
<evidence type="ECO:0000313" key="9">
    <source>
        <dbReference type="Proteomes" id="UP000186883"/>
    </source>
</evidence>
<dbReference type="Proteomes" id="UP000186883">
    <property type="component" value="Unassembled WGS sequence"/>
</dbReference>
<gene>
    <name evidence="7" type="ORF">ATP06_0210755</name>
    <name evidence="6" type="ORF">AVL48_04290</name>
</gene>
<dbReference type="InterPro" id="IPR036390">
    <property type="entry name" value="WH_DNA-bd_sf"/>
</dbReference>
<dbReference type="InterPro" id="IPR005119">
    <property type="entry name" value="LysR_subst-bd"/>
</dbReference>
<reference evidence="7 9" key="2">
    <citation type="submission" date="2016-11" db="EMBL/GenBank/DDBJ databases">
        <title>Genome sequencing of Amycolatopsis regifaucium.</title>
        <authorList>
            <person name="Mayilraj S."/>
            <person name="Kaur N."/>
        </authorList>
    </citation>
    <scope>NUCLEOTIDE SEQUENCE [LARGE SCALE GENOMIC DNA]</scope>
    <source>
        <strain evidence="7 9">GY080</strain>
    </source>
</reference>
<dbReference type="RefSeq" id="WP_061989327.1">
    <property type="nucleotide sequence ID" value="NZ_FOPQ01000014.1"/>
</dbReference>
<dbReference type="Pfam" id="PF00126">
    <property type="entry name" value="HTH_1"/>
    <property type="match status" value="1"/>
</dbReference>
<dbReference type="SUPFAM" id="SSF53850">
    <property type="entry name" value="Periplasmic binding protein-like II"/>
    <property type="match status" value="1"/>
</dbReference>
<dbReference type="PANTHER" id="PTHR30346">
    <property type="entry name" value="TRANSCRIPTIONAL DUAL REGULATOR HCAR-RELATED"/>
    <property type="match status" value="1"/>
</dbReference>
<dbReference type="GO" id="GO:0032993">
    <property type="term" value="C:protein-DNA complex"/>
    <property type="evidence" value="ECO:0007669"/>
    <property type="project" value="TreeGrafter"/>
</dbReference>
<comment type="caution">
    <text evidence="6">The sequence shown here is derived from an EMBL/GenBank/DDBJ whole genome shotgun (WGS) entry which is preliminary data.</text>
</comment>
<keyword evidence="9" id="KW-1185">Reference proteome</keyword>
<evidence type="ECO:0000313" key="8">
    <source>
        <dbReference type="Proteomes" id="UP000076321"/>
    </source>
</evidence>
<evidence type="ECO:0000256" key="3">
    <source>
        <dbReference type="ARBA" id="ARBA00023125"/>
    </source>
</evidence>
<sequence length="317" mass="34622">MEIQVRHLRVICEIASSGSLNRAAACLGLGQPALSHQLRRIERMVGGSLFHRDQHGVRPTELGALILRRARAIVLTFDELEHDFHRQEPESGEPLRIGWNDSAITGSLLGGLRDLRPGEPFRTRADTSRTRLLAQVANRGIDLALIMICGGRGLPVPPEVRTLTLAKEPSFVALPAGHPLADKDEIELAELAGEDWIVSNGGDGCRVVFREMCLAHGFDPRIAHDVDFDTAREDLVSGGYGVGLVQPTRPQTDGLVIRPLSGAPMCVRHVLAWREDGPCATAAGELAAEATSGYWRLAERTAPYRTWLRRHGRLAVG</sequence>
<dbReference type="OrthoDB" id="3171102at2"/>
<feature type="domain" description="HTH lysR-type" evidence="5">
    <location>
        <begin position="1"/>
        <end position="60"/>
    </location>
</feature>
<reference evidence="6 8" key="1">
    <citation type="submission" date="2015-12" db="EMBL/GenBank/DDBJ databases">
        <title>Amycolatopsis regifaucium genome sequencing and assembly.</title>
        <authorList>
            <person name="Mayilraj S."/>
        </authorList>
    </citation>
    <scope>NUCLEOTIDE SEQUENCE [LARGE SCALE GENOMIC DNA]</scope>
    <source>
        <strain evidence="6 8">GY080</strain>
    </source>
</reference>
<evidence type="ECO:0000256" key="1">
    <source>
        <dbReference type="ARBA" id="ARBA00009437"/>
    </source>
</evidence>
<organism evidence="6 8">
    <name type="scientific">Amycolatopsis regifaucium</name>
    <dbReference type="NCBI Taxonomy" id="546365"/>
    <lineage>
        <taxon>Bacteria</taxon>
        <taxon>Bacillati</taxon>
        <taxon>Actinomycetota</taxon>
        <taxon>Actinomycetes</taxon>
        <taxon>Pseudonocardiales</taxon>
        <taxon>Pseudonocardiaceae</taxon>
        <taxon>Amycolatopsis</taxon>
    </lineage>
</organism>
<dbReference type="SUPFAM" id="SSF46785">
    <property type="entry name" value="Winged helix' DNA-binding domain"/>
    <property type="match status" value="1"/>
</dbReference>
<evidence type="ECO:0000259" key="5">
    <source>
        <dbReference type="PROSITE" id="PS50931"/>
    </source>
</evidence>
<dbReference type="EMBL" id="LOBU02000010">
    <property type="protein sequence ID" value="OKA08906.1"/>
    <property type="molecule type" value="Genomic_DNA"/>
</dbReference>
<dbReference type="Gene3D" id="1.10.10.10">
    <property type="entry name" value="Winged helix-like DNA-binding domain superfamily/Winged helix DNA-binding domain"/>
    <property type="match status" value="1"/>
</dbReference>
<keyword evidence="2" id="KW-0805">Transcription regulation</keyword>
<protein>
    <submittedName>
        <fullName evidence="6">LysR family transcriptional regulator</fullName>
    </submittedName>
</protein>
<keyword evidence="4" id="KW-0804">Transcription</keyword>
<accession>A0A154MFU6</accession>
<dbReference type="InterPro" id="IPR000847">
    <property type="entry name" value="LysR_HTH_N"/>
</dbReference>
<dbReference type="Gene3D" id="3.40.190.10">
    <property type="entry name" value="Periplasmic binding protein-like II"/>
    <property type="match status" value="2"/>
</dbReference>
<evidence type="ECO:0000313" key="7">
    <source>
        <dbReference type="EMBL" id="OKA08906.1"/>
    </source>
</evidence>
<dbReference type="PRINTS" id="PR00039">
    <property type="entry name" value="HTHLYSR"/>
</dbReference>
<dbReference type="GO" id="GO:0003677">
    <property type="term" value="F:DNA binding"/>
    <property type="evidence" value="ECO:0007669"/>
    <property type="project" value="UniProtKB-KW"/>
</dbReference>
<keyword evidence="3" id="KW-0238">DNA-binding</keyword>
<evidence type="ECO:0000256" key="2">
    <source>
        <dbReference type="ARBA" id="ARBA00023015"/>
    </source>
</evidence>